<dbReference type="InterPro" id="IPR050272">
    <property type="entry name" value="Isochorismatase-like_hydrls"/>
</dbReference>
<keyword evidence="4" id="KW-1185">Reference proteome</keyword>
<evidence type="ECO:0000259" key="2">
    <source>
        <dbReference type="Pfam" id="PF00857"/>
    </source>
</evidence>
<dbReference type="EMBL" id="JBBKZU010000025">
    <property type="protein sequence ID" value="MEJ8815877.1"/>
    <property type="molecule type" value="Genomic_DNA"/>
</dbReference>
<dbReference type="Gene3D" id="3.40.50.850">
    <property type="entry name" value="Isochorismatase-like"/>
    <property type="match status" value="1"/>
</dbReference>
<sequence>MLIIDMISSWDFPDADKLLRGAHGIVDSISTLKSRCRRAEVPVIYANDNRGRWRSNFPELVQRSLDTGGAAAAITRALMPDPDDYFVLKPSQSAFFGTPLELLLQHLNIRRIVIVGVASDQCVLSTALDARMRSLDAIVPSDCVASQTRARHSAVLRQFEAVHRLPTTPGPRIRF</sequence>
<feature type="domain" description="Isochorismatase-like" evidence="2">
    <location>
        <begin position="2"/>
        <end position="160"/>
    </location>
</feature>
<evidence type="ECO:0000313" key="4">
    <source>
        <dbReference type="Proteomes" id="UP001365846"/>
    </source>
</evidence>
<name>A0ABU8VQE1_9BURK</name>
<comment type="caution">
    <text evidence="3">The sequence shown here is derived from an EMBL/GenBank/DDBJ whole genome shotgun (WGS) entry which is preliminary data.</text>
</comment>
<reference evidence="3 4" key="1">
    <citation type="submission" date="2024-03" db="EMBL/GenBank/DDBJ databases">
        <title>Novel species of the genus Variovorax.</title>
        <authorList>
            <person name="Liu Q."/>
            <person name="Xin Y.-H."/>
        </authorList>
    </citation>
    <scope>NUCLEOTIDE SEQUENCE [LARGE SCALE GENOMIC DNA]</scope>
    <source>
        <strain evidence="3 4">KACC 18899</strain>
    </source>
</reference>
<dbReference type="InterPro" id="IPR016291">
    <property type="entry name" value="Isochorismatase"/>
</dbReference>
<evidence type="ECO:0000256" key="1">
    <source>
        <dbReference type="ARBA" id="ARBA00022801"/>
    </source>
</evidence>
<dbReference type="InterPro" id="IPR036380">
    <property type="entry name" value="Isochorismatase-like_sf"/>
</dbReference>
<proteinExistence type="predicted"/>
<dbReference type="GO" id="GO:0016787">
    <property type="term" value="F:hydrolase activity"/>
    <property type="evidence" value="ECO:0007669"/>
    <property type="project" value="UniProtKB-KW"/>
</dbReference>
<dbReference type="Proteomes" id="UP001365846">
    <property type="component" value="Unassembled WGS sequence"/>
</dbReference>
<dbReference type="Pfam" id="PF00857">
    <property type="entry name" value="Isochorismatase"/>
    <property type="match status" value="1"/>
</dbReference>
<dbReference type="EC" id="3.-.-.-" evidence="3"/>
<evidence type="ECO:0000313" key="3">
    <source>
        <dbReference type="EMBL" id="MEJ8815877.1"/>
    </source>
</evidence>
<accession>A0ABU8VQE1</accession>
<dbReference type="SUPFAM" id="SSF52499">
    <property type="entry name" value="Isochorismatase-like hydrolases"/>
    <property type="match status" value="1"/>
</dbReference>
<dbReference type="PANTHER" id="PTHR43540:SF6">
    <property type="entry name" value="ISOCHORISMATASE-LIKE DOMAIN-CONTAINING PROTEIN"/>
    <property type="match status" value="1"/>
</dbReference>
<organism evidence="3 4">
    <name type="scientific">Variovorax ureilyticus</name>
    <dbReference type="NCBI Taxonomy" id="1836198"/>
    <lineage>
        <taxon>Bacteria</taxon>
        <taxon>Pseudomonadati</taxon>
        <taxon>Pseudomonadota</taxon>
        <taxon>Betaproteobacteria</taxon>
        <taxon>Burkholderiales</taxon>
        <taxon>Comamonadaceae</taxon>
        <taxon>Variovorax</taxon>
    </lineage>
</organism>
<dbReference type="RefSeq" id="WP_340361072.1">
    <property type="nucleotide sequence ID" value="NZ_JBBKZU010000025.1"/>
</dbReference>
<dbReference type="InterPro" id="IPR000868">
    <property type="entry name" value="Isochorismatase-like_dom"/>
</dbReference>
<keyword evidence="1 3" id="KW-0378">Hydrolase</keyword>
<protein>
    <submittedName>
        <fullName evidence="3">Isochorismatase family cysteine hydrolase</fullName>
        <ecNumber evidence="3">3.-.-.-</ecNumber>
    </submittedName>
</protein>
<dbReference type="PANTHER" id="PTHR43540">
    <property type="entry name" value="PEROXYUREIDOACRYLATE/UREIDOACRYLATE AMIDOHYDROLASE-RELATED"/>
    <property type="match status" value="1"/>
</dbReference>
<gene>
    <name evidence="3" type="ORF">WKW77_32775</name>
</gene>
<dbReference type="PRINTS" id="PR01398">
    <property type="entry name" value="ISCHRISMTASE"/>
</dbReference>
<dbReference type="CDD" id="cd00431">
    <property type="entry name" value="cysteine_hydrolases"/>
    <property type="match status" value="1"/>
</dbReference>